<evidence type="ECO:0000313" key="3">
    <source>
        <dbReference type="Proteomes" id="UP000306813"/>
    </source>
</evidence>
<dbReference type="AlphaFoldDB" id="A0AAX2UGC7"/>
<feature type="non-terminal residue" evidence="2">
    <location>
        <position position="1"/>
    </location>
</feature>
<evidence type="ECO:0000313" key="1">
    <source>
        <dbReference type="EMBL" id="TNB54811.1"/>
    </source>
</evidence>
<sequence>DELDYFKEYLKESNYIMQTHNGKLLNRSNAFIIINRIYAKANNEMLRKALGNLG</sequence>
<protein>
    <submittedName>
        <fullName evidence="2">Recombinase XerC</fullName>
    </submittedName>
</protein>
<gene>
    <name evidence="2" type="ORF">FDW42_09885</name>
    <name evidence="1" type="ORF">FDW42_10035</name>
</gene>
<proteinExistence type="predicted"/>
<evidence type="ECO:0000313" key="2">
    <source>
        <dbReference type="EMBL" id="TNB54904.1"/>
    </source>
</evidence>
<comment type="caution">
    <text evidence="2">The sequence shown here is derived from an EMBL/GenBank/DDBJ whole genome shotgun (WGS) entry which is preliminary data.</text>
</comment>
<name>A0AAX2UGC7_9BACT</name>
<accession>A0AAX2UGC7</accession>
<reference evidence="2 3" key="1">
    <citation type="submission" date="2019-05" db="EMBL/GenBank/DDBJ databases">
        <title>Draft genomes of eight strains of Campylobacter helveticus isolated from cats and a dog in New Zealand.</title>
        <authorList>
            <person name="Bojanic K."/>
            <person name="Midwinter A.C."/>
            <person name="Biggs P.J."/>
            <person name="Acke E."/>
            <person name="Cornelius A.J."/>
            <person name="Marshall J.C."/>
        </authorList>
    </citation>
    <scope>NUCLEOTIDE SEQUENCE [LARGE SCALE GENOMIC DNA]</scope>
    <source>
        <strain evidence="2 3">ACP123b</strain>
    </source>
</reference>
<dbReference type="EMBL" id="VDBS01000106">
    <property type="protein sequence ID" value="TNB54811.1"/>
    <property type="molecule type" value="Genomic_DNA"/>
</dbReference>
<dbReference type="Proteomes" id="UP000306813">
    <property type="component" value="Unassembled WGS sequence"/>
</dbReference>
<organism evidence="2 3">
    <name type="scientific">Campylobacter helveticus</name>
    <dbReference type="NCBI Taxonomy" id="28898"/>
    <lineage>
        <taxon>Bacteria</taxon>
        <taxon>Pseudomonadati</taxon>
        <taxon>Campylobacterota</taxon>
        <taxon>Epsilonproteobacteria</taxon>
        <taxon>Campylobacterales</taxon>
        <taxon>Campylobacteraceae</taxon>
        <taxon>Campylobacter</taxon>
    </lineage>
</organism>
<dbReference type="EMBL" id="VDBS01000100">
    <property type="protein sequence ID" value="TNB54904.1"/>
    <property type="molecule type" value="Genomic_DNA"/>
</dbReference>